<proteinExistence type="predicted"/>
<organism evidence="1 2">
    <name type="scientific">Streptomyces alkaliterrae</name>
    <dbReference type="NCBI Taxonomy" id="2213162"/>
    <lineage>
        <taxon>Bacteria</taxon>
        <taxon>Bacillati</taxon>
        <taxon>Actinomycetota</taxon>
        <taxon>Actinomycetes</taxon>
        <taxon>Kitasatosporales</taxon>
        <taxon>Streptomycetaceae</taxon>
        <taxon>Streptomyces</taxon>
    </lineage>
</organism>
<evidence type="ECO:0000313" key="1">
    <source>
        <dbReference type="EMBL" id="MBB1252908.1"/>
    </source>
</evidence>
<name>A0A7W3WIF8_9ACTN</name>
<dbReference type="AlphaFoldDB" id="A0A7W3WIF8"/>
<dbReference type="RefSeq" id="WP_181353700.1">
    <property type="nucleotide sequence ID" value="NZ_JABJWZ010000031.1"/>
</dbReference>
<evidence type="ECO:0000313" key="2">
    <source>
        <dbReference type="Proteomes" id="UP000525686"/>
    </source>
</evidence>
<dbReference type="Proteomes" id="UP000525686">
    <property type="component" value="Unassembled WGS sequence"/>
</dbReference>
<accession>A0A7W3WIF8</accession>
<reference evidence="2" key="1">
    <citation type="submission" date="2020-05" db="EMBL/GenBank/DDBJ databases">
        <title>Classification of alakaliphilic streptomycetes isolated from an alkaline soil next to Lonar Crater, India and a proposal for the recognition of Streptomyces alkaliterrae sp. nov.</title>
        <authorList>
            <person name="Golinska P."/>
        </authorList>
    </citation>
    <scope>NUCLEOTIDE SEQUENCE [LARGE SCALE GENOMIC DNA]</scope>
    <source>
        <strain evidence="2">OF3</strain>
    </source>
</reference>
<dbReference type="EMBL" id="JABJWZ010000031">
    <property type="protein sequence ID" value="MBB1252908.1"/>
    <property type="molecule type" value="Genomic_DNA"/>
</dbReference>
<protein>
    <submittedName>
        <fullName evidence="1">Uncharacterized protein</fullName>
    </submittedName>
</protein>
<comment type="caution">
    <text evidence="1">The sequence shown here is derived from an EMBL/GenBank/DDBJ whole genome shotgun (WGS) entry which is preliminary data.</text>
</comment>
<sequence>MSTPFSPQTRVAIIAEFRAARDARDAQKARDIYRAAADHDDTHPDEPSLVDELIGLHVDAMGVAA</sequence>
<gene>
    <name evidence="1" type="ORF">H3146_05940</name>
</gene>